<dbReference type="InterPro" id="IPR017532">
    <property type="entry name" value="Hydrolase-2_PEP"/>
</dbReference>
<sequence length="265" mass="29098">MTRTAFFLAGTPGYRFALHHRPDTPVRAALLLLPPWAEELNKMRRVLAHAAQAFAQAGFAVLQLDLLGCGDSSGDFADASWDAWQQDIRLGQEWLREQHPEVPLIAWGVRAGCLLGQDLAWDARLWWQPALQGKTVLQQFLRLRLAAELGQGQRGNTAALLADLASGATVCVAGYGLRQGLSDGLASAQLNAPDQSTLWLEVQTQDAPQLLPASERLLQQWARPERISAQAVQGPQPWATTELEDCPALAQTSLSWLQQQRGQRA</sequence>
<proteinExistence type="predicted"/>
<name>A0A931IZ70_9BURK</name>
<reference evidence="2" key="1">
    <citation type="submission" date="2020-12" db="EMBL/GenBank/DDBJ databases">
        <title>The genome sequence of Inhella sp. 1Y17.</title>
        <authorList>
            <person name="Liu Y."/>
        </authorList>
    </citation>
    <scope>NUCLEOTIDE SEQUENCE</scope>
    <source>
        <strain evidence="2">1Y17</strain>
    </source>
</reference>
<dbReference type="InterPro" id="IPR022742">
    <property type="entry name" value="Hydrolase_4"/>
</dbReference>
<dbReference type="Proteomes" id="UP000613266">
    <property type="component" value="Unassembled WGS sequence"/>
</dbReference>
<accession>A0A931IZ70</accession>
<evidence type="ECO:0000313" key="3">
    <source>
        <dbReference type="Proteomes" id="UP000613266"/>
    </source>
</evidence>
<dbReference type="Gene3D" id="3.40.50.1820">
    <property type="entry name" value="alpha/beta hydrolase"/>
    <property type="match status" value="1"/>
</dbReference>
<dbReference type="EMBL" id="JAEDAK010000003">
    <property type="protein sequence ID" value="MBH9576501.1"/>
    <property type="molecule type" value="Genomic_DNA"/>
</dbReference>
<feature type="domain" description="Serine aminopeptidase S33" evidence="1">
    <location>
        <begin position="46"/>
        <end position="117"/>
    </location>
</feature>
<gene>
    <name evidence="2" type="ORF">I7X39_06260</name>
</gene>
<evidence type="ECO:0000313" key="2">
    <source>
        <dbReference type="EMBL" id="MBH9576501.1"/>
    </source>
</evidence>
<keyword evidence="2" id="KW-0378">Hydrolase</keyword>
<dbReference type="RefSeq" id="WP_198110113.1">
    <property type="nucleotide sequence ID" value="NZ_JAEDAK010000003.1"/>
</dbReference>
<evidence type="ECO:0000259" key="1">
    <source>
        <dbReference type="Pfam" id="PF12146"/>
    </source>
</evidence>
<dbReference type="GO" id="GO:0016787">
    <property type="term" value="F:hydrolase activity"/>
    <property type="evidence" value="ECO:0007669"/>
    <property type="project" value="UniProtKB-KW"/>
</dbReference>
<dbReference type="NCBIfam" id="TIGR03101">
    <property type="entry name" value="hydr2_PEP"/>
    <property type="match status" value="1"/>
</dbReference>
<dbReference type="SUPFAM" id="SSF53474">
    <property type="entry name" value="alpha/beta-Hydrolases"/>
    <property type="match status" value="1"/>
</dbReference>
<dbReference type="AlphaFoldDB" id="A0A931IZ70"/>
<organism evidence="2 3">
    <name type="scientific">Inhella proteolytica</name>
    <dbReference type="NCBI Taxonomy" id="2795029"/>
    <lineage>
        <taxon>Bacteria</taxon>
        <taxon>Pseudomonadati</taxon>
        <taxon>Pseudomonadota</taxon>
        <taxon>Betaproteobacteria</taxon>
        <taxon>Burkholderiales</taxon>
        <taxon>Sphaerotilaceae</taxon>
        <taxon>Inhella</taxon>
    </lineage>
</organism>
<dbReference type="Pfam" id="PF12146">
    <property type="entry name" value="Hydrolase_4"/>
    <property type="match status" value="1"/>
</dbReference>
<comment type="caution">
    <text evidence="2">The sequence shown here is derived from an EMBL/GenBank/DDBJ whole genome shotgun (WGS) entry which is preliminary data.</text>
</comment>
<dbReference type="InterPro" id="IPR029058">
    <property type="entry name" value="AB_hydrolase_fold"/>
</dbReference>
<keyword evidence="3" id="KW-1185">Reference proteome</keyword>
<protein>
    <submittedName>
        <fullName evidence="2">Hydrolase 2, exosortase A system-associated</fullName>
    </submittedName>
</protein>